<dbReference type="InterPro" id="IPR052337">
    <property type="entry name" value="SAT4-like"/>
</dbReference>
<evidence type="ECO:0000259" key="8">
    <source>
        <dbReference type="Pfam" id="PF20684"/>
    </source>
</evidence>
<evidence type="ECO:0000313" key="9">
    <source>
        <dbReference type="EMBL" id="RAR08978.1"/>
    </source>
</evidence>
<feature type="transmembrane region" description="Helical" evidence="7">
    <location>
        <begin position="56"/>
        <end position="75"/>
    </location>
</feature>
<comment type="subcellular location">
    <subcellularLocation>
        <location evidence="1">Membrane</location>
        <topology evidence="1">Multi-pass membrane protein</topology>
    </subcellularLocation>
</comment>
<evidence type="ECO:0000256" key="1">
    <source>
        <dbReference type="ARBA" id="ARBA00004141"/>
    </source>
</evidence>
<feature type="domain" description="Rhodopsin" evidence="8">
    <location>
        <begin position="36"/>
        <end position="287"/>
    </location>
</feature>
<dbReference type="InterPro" id="IPR049326">
    <property type="entry name" value="Rhodopsin_dom_fungi"/>
</dbReference>
<feature type="transmembrane region" description="Helical" evidence="7">
    <location>
        <begin position="20"/>
        <end position="44"/>
    </location>
</feature>
<evidence type="ECO:0000256" key="3">
    <source>
        <dbReference type="ARBA" id="ARBA00022989"/>
    </source>
</evidence>
<dbReference type="Proteomes" id="UP000249619">
    <property type="component" value="Unassembled WGS sequence"/>
</dbReference>
<dbReference type="AlphaFoldDB" id="A0A364N178"/>
<accession>A0A364N178</accession>
<feature type="transmembrane region" description="Helical" evidence="7">
    <location>
        <begin position="95"/>
        <end position="112"/>
    </location>
</feature>
<keyword evidence="9" id="KW-0687">Ribonucleoprotein</keyword>
<keyword evidence="4 7" id="KW-0472">Membrane</keyword>
<comment type="similarity">
    <text evidence="5">Belongs to the SAT4 family.</text>
</comment>
<feature type="transmembrane region" description="Helical" evidence="7">
    <location>
        <begin position="203"/>
        <end position="230"/>
    </location>
</feature>
<evidence type="ECO:0000256" key="6">
    <source>
        <dbReference type="SAM" id="MobiDB-lite"/>
    </source>
</evidence>
<reference evidence="10" key="1">
    <citation type="submission" date="2018-05" db="EMBL/GenBank/DDBJ databases">
        <title>Draft genome sequence of Stemphylium lycopersici strain CIDEFI 213.</title>
        <authorList>
            <person name="Medina R."/>
            <person name="Franco M.E.E."/>
            <person name="Lucentini C.G."/>
            <person name="Saparrat M.C.N."/>
            <person name="Balatti P.A."/>
        </authorList>
    </citation>
    <scope>NUCLEOTIDE SEQUENCE [LARGE SCALE GENOMIC DNA]</scope>
    <source>
        <strain evidence="10">CIDEFI 213</strain>
    </source>
</reference>
<keyword evidence="3 7" id="KW-1133">Transmembrane helix</keyword>
<keyword evidence="2 7" id="KW-0812">Transmembrane</keyword>
<dbReference type="GO" id="GO:0005840">
    <property type="term" value="C:ribosome"/>
    <property type="evidence" value="ECO:0007669"/>
    <property type="project" value="UniProtKB-KW"/>
</dbReference>
<name>A0A364N178_STELY</name>
<feature type="region of interest" description="Disordered" evidence="6">
    <location>
        <begin position="375"/>
        <end position="397"/>
    </location>
</feature>
<evidence type="ECO:0000256" key="7">
    <source>
        <dbReference type="SAM" id="Phobius"/>
    </source>
</evidence>
<sequence length="397" mass="43503">MPGDGYGYTWENGSRQPMFIITTAVLLFLATIAVALRLYCRLIYVRSIGLDDKFMVGAWVITVALGIQNGFLVGWGTGENDTNSPIACARYAYQVVYPWALFLVKASILALYHRIFVQKGCRHLIYAVAGFVTVQTIVVTFVNAFECNDEPWRAWSPSFPEGCNNLALTYFAMASVNILTDLFILGMPLRAFGRLKLQSGKRFALLGIFMVGGVAVIASIIRLYALYIYAVTDDPPYDDIFASLPAYKTQSYSQSLTAKQILLLSQIEVNAAIISASAPALRPLLKKAFASSSQSRSSNYPLSRSNGDIHSSKYFSRTGRYLPHGQSELLSFAGASKRISRPVGSCTRNTSEESILGADGITKTVDVTFEEHYAKGSEMGGHGDTHGYEGARKSDVC</sequence>
<gene>
    <name evidence="9" type="ORF">DDE83_005736</name>
</gene>
<feature type="transmembrane region" description="Helical" evidence="7">
    <location>
        <begin position="124"/>
        <end position="145"/>
    </location>
</feature>
<proteinExistence type="inferred from homology"/>
<comment type="caution">
    <text evidence="9">The sequence shown here is derived from an EMBL/GenBank/DDBJ whole genome shotgun (WGS) entry which is preliminary data.</text>
</comment>
<dbReference type="EMBL" id="QGDH01000080">
    <property type="protein sequence ID" value="RAR08978.1"/>
    <property type="molecule type" value="Genomic_DNA"/>
</dbReference>
<organism evidence="9 10">
    <name type="scientific">Stemphylium lycopersici</name>
    <name type="common">Tomato gray leaf spot disease fungus</name>
    <name type="synonym">Thyrospora lycopersici</name>
    <dbReference type="NCBI Taxonomy" id="183478"/>
    <lineage>
        <taxon>Eukaryota</taxon>
        <taxon>Fungi</taxon>
        <taxon>Dikarya</taxon>
        <taxon>Ascomycota</taxon>
        <taxon>Pezizomycotina</taxon>
        <taxon>Dothideomycetes</taxon>
        <taxon>Pleosporomycetidae</taxon>
        <taxon>Pleosporales</taxon>
        <taxon>Pleosporineae</taxon>
        <taxon>Pleosporaceae</taxon>
        <taxon>Stemphylium</taxon>
    </lineage>
</organism>
<evidence type="ECO:0000313" key="10">
    <source>
        <dbReference type="Proteomes" id="UP000249619"/>
    </source>
</evidence>
<evidence type="ECO:0000256" key="4">
    <source>
        <dbReference type="ARBA" id="ARBA00023136"/>
    </source>
</evidence>
<keyword evidence="10" id="KW-1185">Reference proteome</keyword>
<dbReference type="Pfam" id="PF20684">
    <property type="entry name" value="Fung_rhodopsin"/>
    <property type="match status" value="1"/>
</dbReference>
<dbReference type="GO" id="GO:0016020">
    <property type="term" value="C:membrane"/>
    <property type="evidence" value="ECO:0007669"/>
    <property type="project" value="UniProtKB-SubCell"/>
</dbReference>
<evidence type="ECO:0000256" key="5">
    <source>
        <dbReference type="ARBA" id="ARBA00038359"/>
    </source>
</evidence>
<keyword evidence="9" id="KW-0689">Ribosomal protein</keyword>
<dbReference type="PANTHER" id="PTHR33048">
    <property type="entry name" value="PTH11-LIKE INTEGRAL MEMBRANE PROTEIN (AFU_ORTHOLOGUE AFUA_5G11245)"/>
    <property type="match status" value="1"/>
</dbReference>
<evidence type="ECO:0000256" key="2">
    <source>
        <dbReference type="ARBA" id="ARBA00022692"/>
    </source>
</evidence>
<dbReference type="STRING" id="183478.A0A364N178"/>
<dbReference type="PANTHER" id="PTHR33048:SF123">
    <property type="entry name" value="INTEGRAL MEMBRANE PROTEIN"/>
    <property type="match status" value="1"/>
</dbReference>
<protein>
    <submittedName>
        <fullName evidence="9">50s ribosomal protein l36e</fullName>
    </submittedName>
</protein>
<feature type="transmembrane region" description="Helical" evidence="7">
    <location>
        <begin position="165"/>
        <end position="191"/>
    </location>
</feature>